<proteinExistence type="predicted"/>
<dbReference type="Proteomes" id="UP000017836">
    <property type="component" value="Unassembled WGS sequence"/>
</dbReference>
<feature type="compositionally biased region" description="Basic and acidic residues" evidence="1">
    <location>
        <begin position="38"/>
        <end position="74"/>
    </location>
</feature>
<protein>
    <submittedName>
        <fullName evidence="2">Uncharacterized protein</fullName>
    </submittedName>
</protein>
<dbReference type="Gramene" id="ERN05549">
    <property type="protein sequence ID" value="ERN05549"/>
    <property type="gene ID" value="AMTR_s00007p00265470"/>
</dbReference>
<reference evidence="3" key="1">
    <citation type="journal article" date="2013" name="Science">
        <title>The Amborella genome and the evolution of flowering plants.</title>
        <authorList>
            <consortium name="Amborella Genome Project"/>
        </authorList>
    </citation>
    <scope>NUCLEOTIDE SEQUENCE [LARGE SCALE GENOMIC DNA]</scope>
</reference>
<evidence type="ECO:0000313" key="2">
    <source>
        <dbReference type="EMBL" id="ERN05549.1"/>
    </source>
</evidence>
<dbReference type="AlphaFoldDB" id="W1PCW3"/>
<sequence length="74" mass="8590">MANIAVSSGGRKSADKPRDPNQTNGRHMCKKRRRGALRTKEGRRDCRDQPKERRFPTWGARQDDTAIDQRPRRS</sequence>
<name>W1PCW3_AMBTC</name>
<gene>
    <name evidence="2" type="ORF">AMTR_s00007p00265470</name>
</gene>
<dbReference type="EMBL" id="KI394011">
    <property type="protein sequence ID" value="ERN05549.1"/>
    <property type="molecule type" value="Genomic_DNA"/>
</dbReference>
<evidence type="ECO:0000256" key="1">
    <source>
        <dbReference type="SAM" id="MobiDB-lite"/>
    </source>
</evidence>
<feature type="region of interest" description="Disordered" evidence="1">
    <location>
        <begin position="1"/>
        <end position="74"/>
    </location>
</feature>
<evidence type="ECO:0000313" key="3">
    <source>
        <dbReference type="Proteomes" id="UP000017836"/>
    </source>
</evidence>
<dbReference type="HOGENOM" id="CLU_2691059_0_0_1"/>
<feature type="compositionally biased region" description="Basic residues" evidence="1">
    <location>
        <begin position="27"/>
        <end position="37"/>
    </location>
</feature>
<organism evidence="2 3">
    <name type="scientific">Amborella trichopoda</name>
    <dbReference type="NCBI Taxonomy" id="13333"/>
    <lineage>
        <taxon>Eukaryota</taxon>
        <taxon>Viridiplantae</taxon>
        <taxon>Streptophyta</taxon>
        <taxon>Embryophyta</taxon>
        <taxon>Tracheophyta</taxon>
        <taxon>Spermatophyta</taxon>
        <taxon>Magnoliopsida</taxon>
        <taxon>Amborellales</taxon>
        <taxon>Amborellaceae</taxon>
        <taxon>Amborella</taxon>
    </lineage>
</organism>
<accession>W1PCW3</accession>
<keyword evidence="3" id="KW-1185">Reference proteome</keyword>